<evidence type="ECO:0000313" key="2">
    <source>
        <dbReference type="EMBL" id="SFD59430.1"/>
    </source>
</evidence>
<dbReference type="SUPFAM" id="SSF53474">
    <property type="entry name" value="alpha/beta-Hydrolases"/>
    <property type="match status" value="1"/>
</dbReference>
<proteinExistence type="predicted"/>
<accession>A0A1I1TV50</accession>
<keyword evidence="1" id="KW-0472">Membrane</keyword>
<evidence type="ECO:0000256" key="1">
    <source>
        <dbReference type="SAM" id="Phobius"/>
    </source>
</evidence>
<dbReference type="RefSeq" id="WP_090093954.1">
    <property type="nucleotide sequence ID" value="NZ_CBCRVU010000004.1"/>
</dbReference>
<keyword evidence="1" id="KW-0812">Transmembrane</keyword>
<dbReference type="InterPro" id="IPR029058">
    <property type="entry name" value="AB_hydrolase_fold"/>
</dbReference>
<dbReference type="GO" id="GO:0016787">
    <property type="term" value="F:hydrolase activity"/>
    <property type="evidence" value="ECO:0007669"/>
    <property type="project" value="UniProtKB-KW"/>
</dbReference>
<organism evidence="2 3">
    <name type="scientific">Lactobacillus bombicola</name>
    <dbReference type="NCBI Taxonomy" id="1505723"/>
    <lineage>
        <taxon>Bacteria</taxon>
        <taxon>Bacillati</taxon>
        <taxon>Bacillota</taxon>
        <taxon>Bacilli</taxon>
        <taxon>Lactobacillales</taxon>
        <taxon>Lactobacillaceae</taxon>
        <taxon>Lactobacillus</taxon>
    </lineage>
</organism>
<evidence type="ECO:0000313" key="3">
    <source>
        <dbReference type="Proteomes" id="UP000199599"/>
    </source>
</evidence>
<dbReference type="EMBL" id="FOMN01000010">
    <property type="protein sequence ID" value="SFD59430.1"/>
    <property type="molecule type" value="Genomic_DNA"/>
</dbReference>
<dbReference type="Proteomes" id="UP000199599">
    <property type="component" value="Unassembled WGS sequence"/>
</dbReference>
<sequence length="310" mass="36175">MFFNTKKYTEIAEKNRKRNLSKDPSMFNMVSLAILATIGPTRFFLRLHKRKIEDKSKIESKKGEFIQEPVIYFHGFRGGDYTTNVMIKQALKEKKNSDYLKVTADLWGNFKLEGTWTGDQKPIVQVVFRQRIVGVYAIDYYLRLILPFLANRYHFTHYSAIAHSLACPCIIRTEMRKAHKTNFPHLNKCALIAGPFDGVTYMGDIPNVNGFNKKGRPTMMNLHYCYFLFRRKRFNPNISVLNIYGNVLDNTNSDKFISVTSAKSIRYVLAPLVKSYHEVEIRGEKYAEHSWMHDNPFVIDIVNKFINFKI</sequence>
<dbReference type="Pfam" id="PF06028">
    <property type="entry name" value="DUF915"/>
    <property type="match status" value="1"/>
</dbReference>
<dbReference type="Gene3D" id="3.40.50.1820">
    <property type="entry name" value="alpha/beta hydrolase"/>
    <property type="match status" value="1"/>
</dbReference>
<keyword evidence="2" id="KW-0378">Hydrolase</keyword>
<dbReference type="InterPro" id="IPR010315">
    <property type="entry name" value="DUF915_hydro-like"/>
</dbReference>
<dbReference type="AlphaFoldDB" id="A0A1I1TV50"/>
<name>A0A1I1TV50_9LACO</name>
<keyword evidence="1" id="KW-1133">Transmembrane helix</keyword>
<protein>
    <submittedName>
        <fullName evidence="2">Uncharacterized protein with an alpha/beta hydrolase fold</fullName>
    </submittedName>
</protein>
<reference evidence="3" key="1">
    <citation type="submission" date="2016-10" db="EMBL/GenBank/DDBJ databases">
        <authorList>
            <person name="Varghese N."/>
            <person name="Submissions S."/>
        </authorList>
    </citation>
    <scope>NUCLEOTIDE SEQUENCE [LARGE SCALE GENOMIC DNA]</scope>
    <source>
        <strain evidence="3">R-53102</strain>
    </source>
</reference>
<feature type="transmembrane region" description="Helical" evidence="1">
    <location>
        <begin position="26"/>
        <end position="45"/>
    </location>
</feature>
<dbReference type="STRING" id="1505723.SAMN04487792_1505"/>
<gene>
    <name evidence="2" type="ORF">SAMN04487792_1505</name>
</gene>